<dbReference type="WBParaSite" id="ACRNAN_scaffold16286.g10197.t1">
    <property type="protein sequence ID" value="ACRNAN_scaffold16286.g10197.t1"/>
    <property type="gene ID" value="ACRNAN_scaffold16286.g10197"/>
</dbReference>
<evidence type="ECO:0000256" key="2">
    <source>
        <dbReference type="ARBA" id="ARBA00009976"/>
    </source>
</evidence>
<feature type="transmembrane region" description="Helical" evidence="7">
    <location>
        <begin position="34"/>
        <end position="55"/>
    </location>
</feature>
<protein>
    <submittedName>
        <fullName evidence="9">Uncharacterized protein</fullName>
    </submittedName>
</protein>
<dbReference type="Gene3D" id="1.10.3730.20">
    <property type="match status" value="1"/>
</dbReference>
<sequence length="352" mass="39310">MPFKADAARVDLEKLLPVKSSDVARKPQNGQSSLLFKIYVIVTMTFLWTGYTLLVRYTRSTTRTENLYSATTVVFLAECMKLLITFWFLFKDSSFSIRGFISVIRQEFLSKPSELMKMSVPSIAYALQNNLDFIALSNLDAGVYQVTTQLKVVTTAIFMMIFLSRRFSLRRWIAISLLFCGVALVQLNSVGEKSKNAVLNGNVENYLVGITAVLCTCATAGFAGVYFEKMLKDGSNTPFWIRNLQMYSCGVVSAFAGCFVSDIETIRAKGFFHGYSMLVVFIIAFLSCGGIYISLVMKHLDNLHKSFASAVSIILVTIFSLLIFEAVHIGMFFVLGTTIVCFAIMLYNSVNE</sequence>
<feature type="transmembrane region" description="Helical" evidence="7">
    <location>
        <begin position="207"/>
        <end position="227"/>
    </location>
</feature>
<evidence type="ECO:0000256" key="4">
    <source>
        <dbReference type="ARBA" id="ARBA00022692"/>
    </source>
</evidence>
<dbReference type="GO" id="GO:0000139">
    <property type="term" value="C:Golgi membrane"/>
    <property type="evidence" value="ECO:0007669"/>
    <property type="project" value="InterPro"/>
</dbReference>
<dbReference type="Pfam" id="PF04142">
    <property type="entry name" value="Nuc_sug_transp"/>
    <property type="match status" value="1"/>
</dbReference>
<accession>A0A914D122</accession>
<dbReference type="PIRSF" id="PIRSF005799">
    <property type="entry name" value="UDP-gal_transpt"/>
    <property type="match status" value="1"/>
</dbReference>
<keyword evidence="8" id="KW-1185">Reference proteome</keyword>
<keyword evidence="6 7" id="KW-0472">Membrane</keyword>
<keyword evidence="4 7" id="KW-0812">Transmembrane</keyword>
<feature type="transmembrane region" description="Helical" evidence="7">
    <location>
        <begin position="169"/>
        <end position="187"/>
    </location>
</feature>
<feature type="transmembrane region" description="Helical" evidence="7">
    <location>
        <begin position="67"/>
        <end position="90"/>
    </location>
</feature>
<comment type="subcellular location">
    <subcellularLocation>
        <location evidence="1">Membrane</location>
        <topology evidence="1">Multi-pass membrane protein</topology>
    </subcellularLocation>
</comment>
<evidence type="ECO:0000313" key="9">
    <source>
        <dbReference type="WBParaSite" id="ACRNAN_scaffold16286.g10197.t1"/>
    </source>
</evidence>
<dbReference type="GO" id="GO:0015165">
    <property type="term" value="F:pyrimidine nucleotide-sugar transmembrane transporter activity"/>
    <property type="evidence" value="ECO:0007669"/>
    <property type="project" value="InterPro"/>
</dbReference>
<organism evidence="8 9">
    <name type="scientific">Acrobeloides nanus</name>
    <dbReference type="NCBI Taxonomy" id="290746"/>
    <lineage>
        <taxon>Eukaryota</taxon>
        <taxon>Metazoa</taxon>
        <taxon>Ecdysozoa</taxon>
        <taxon>Nematoda</taxon>
        <taxon>Chromadorea</taxon>
        <taxon>Rhabditida</taxon>
        <taxon>Tylenchina</taxon>
        <taxon>Cephalobomorpha</taxon>
        <taxon>Cephaloboidea</taxon>
        <taxon>Cephalobidae</taxon>
        <taxon>Acrobeloides</taxon>
    </lineage>
</organism>
<keyword evidence="3" id="KW-0813">Transport</keyword>
<evidence type="ECO:0000256" key="1">
    <source>
        <dbReference type="ARBA" id="ARBA00004141"/>
    </source>
</evidence>
<dbReference type="InterPro" id="IPR007271">
    <property type="entry name" value="Nuc_sug_transpt"/>
</dbReference>
<feature type="transmembrane region" description="Helical" evidence="7">
    <location>
        <begin position="275"/>
        <end position="295"/>
    </location>
</feature>
<evidence type="ECO:0000256" key="5">
    <source>
        <dbReference type="ARBA" id="ARBA00022989"/>
    </source>
</evidence>
<dbReference type="Proteomes" id="UP000887540">
    <property type="component" value="Unplaced"/>
</dbReference>
<dbReference type="AlphaFoldDB" id="A0A914D122"/>
<keyword evidence="3" id="KW-0762">Sugar transport</keyword>
<keyword evidence="5 7" id="KW-1133">Transmembrane helix</keyword>
<dbReference type="PANTHER" id="PTHR10231">
    <property type="entry name" value="NUCLEOTIDE-SUGAR TRANSMEMBRANE TRANSPORTER"/>
    <property type="match status" value="1"/>
</dbReference>
<evidence type="ECO:0000256" key="6">
    <source>
        <dbReference type="ARBA" id="ARBA00023136"/>
    </source>
</evidence>
<feature type="transmembrane region" description="Helical" evidence="7">
    <location>
        <begin position="330"/>
        <end position="350"/>
    </location>
</feature>
<evidence type="ECO:0000256" key="7">
    <source>
        <dbReference type="SAM" id="Phobius"/>
    </source>
</evidence>
<dbReference type="InterPro" id="IPR037185">
    <property type="entry name" value="EmrE-like"/>
</dbReference>
<proteinExistence type="inferred from homology"/>
<name>A0A914D122_9BILA</name>
<reference evidence="9" key="1">
    <citation type="submission" date="2022-11" db="UniProtKB">
        <authorList>
            <consortium name="WormBaseParasite"/>
        </authorList>
    </citation>
    <scope>IDENTIFICATION</scope>
</reference>
<evidence type="ECO:0000256" key="3">
    <source>
        <dbReference type="ARBA" id="ARBA00022597"/>
    </source>
</evidence>
<comment type="similarity">
    <text evidence="2">Belongs to the nucleotide-sugar transporter family. SLC35A subfamily.</text>
</comment>
<feature type="transmembrane region" description="Helical" evidence="7">
    <location>
        <begin position="307"/>
        <end position="324"/>
    </location>
</feature>
<dbReference type="NCBIfam" id="TIGR00803">
    <property type="entry name" value="nst"/>
    <property type="match status" value="1"/>
</dbReference>
<feature type="transmembrane region" description="Helical" evidence="7">
    <location>
        <begin position="239"/>
        <end position="263"/>
    </location>
</feature>
<evidence type="ECO:0000313" key="8">
    <source>
        <dbReference type="Proteomes" id="UP000887540"/>
    </source>
</evidence>
<dbReference type="SUPFAM" id="SSF103481">
    <property type="entry name" value="Multidrug resistance efflux transporter EmrE"/>
    <property type="match status" value="1"/>
</dbReference>